<dbReference type="AlphaFoldDB" id="A0A1H4ANV7"/>
<dbReference type="EMBL" id="FNRF01000002">
    <property type="protein sequence ID" value="SEA37593.1"/>
    <property type="molecule type" value="Genomic_DNA"/>
</dbReference>
<dbReference type="RefSeq" id="WP_074760748.1">
    <property type="nucleotide sequence ID" value="NZ_FNRF01000002.1"/>
</dbReference>
<evidence type="ECO:0000313" key="2">
    <source>
        <dbReference type="EMBL" id="SEA37593.1"/>
    </source>
</evidence>
<dbReference type="Proteomes" id="UP000182257">
    <property type="component" value="Unassembled WGS sequence"/>
</dbReference>
<protein>
    <recommendedName>
        <fullName evidence="1">HNH nuclease domain-containing protein</fullName>
    </recommendedName>
</protein>
<dbReference type="SMART" id="SM00507">
    <property type="entry name" value="HNHc"/>
    <property type="match status" value="2"/>
</dbReference>
<name>A0A1H4ANV7_XYLRU</name>
<evidence type="ECO:0000313" key="3">
    <source>
        <dbReference type="Proteomes" id="UP000182257"/>
    </source>
</evidence>
<proteinExistence type="predicted"/>
<dbReference type="CDD" id="cd00085">
    <property type="entry name" value="HNHc"/>
    <property type="match status" value="1"/>
</dbReference>
<accession>A0A1H4ANV7</accession>
<evidence type="ECO:0000259" key="1">
    <source>
        <dbReference type="SMART" id="SM00507"/>
    </source>
</evidence>
<reference evidence="2 3" key="1">
    <citation type="submission" date="2016-10" db="EMBL/GenBank/DDBJ databases">
        <authorList>
            <person name="de Groot N.N."/>
        </authorList>
    </citation>
    <scope>NUCLEOTIDE SEQUENCE [LARGE SCALE GENOMIC DNA]</scope>
    <source>
        <strain evidence="2 3">D31d</strain>
    </source>
</reference>
<organism evidence="2 3">
    <name type="scientific">Xylanibacter ruminicola</name>
    <name type="common">Prevotella ruminicola</name>
    <dbReference type="NCBI Taxonomy" id="839"/>
    <lineage>
        <taxon>Bacteria</taxon>
        <taxon>Pseudomonadati</taxon>
        <taxon>Bacteroidota</taxon>
        <taxon>Bacteroidia</taxon>
        <taxon>Bacteroidales</taxon>
        <taxon>Prevotellaceae</taxon>
        <taxon>Xylanibacter</taxon>
    </lineage>
</organism>
<gene>
    <name evidence="2" type="ORF">SAMN05216462_1305</name>
</gene>
<feature type="domain" description="HNH nuclease" evidence="1">
    <location>
        <begin position="189"/>
        <end position="244"/>
    </location>
</feature>
<feature type="domain" description="HNH nuclease" evidence="1">
    <location>
        <begin position="266"/>
        <end position="320"/>
    </location>
</feature>
<dbReference type="OrthoDB" id="1072451at2"/>
<dbReference type="InterPro" id="IPR003615">
    <property type="entry name" value="HNH_nuc"/>
</dbReference>
<sequence length="344" mass="40086">MPNNNHNNEEPTPIYTFDGLKDLLRSLGYNVGNAEGYRPLPVTDLGESEIRNNIVMQDDGIFYRDDTGTLRKIFMYKRSYRLSEHGKPRFHIRQCEVISDFIRRGAFHADYRGANVETVTVRDKDNDDTETEVTDLPLCKFCQKMASDEFPHVITSSQFVEKLKEEGETISEDTDTEVDHWGYTKDWATIKDRYLKKSNYTCEKCGTHLSNPFDFHLLKVHHKNGKNADNRDSNLVTLCPICYAEETKKTPSKAESLIINEFGKYILENYLREKDYTCELCGSHVSSRTDYHYMKVHHKNGHMNDNRPSNLQCVCPHCWLTVKPGMFNQEEYNEAQAFIDKYRK</sequence>